<dbReference type="PANTHER" id="PTHR22175:SF0">
    <property type="entry name" value="SMALL ACIDIC PROTEIN"/>
    <property type="match status" value="1"/>
</dbReference>
<feature type="compositionally biased region" description="Low complexity" evidence="3">
    <location>
        <begin position="76"/>
        <end position="85"/>
    </location>
</feature>
<feature type="compositionally biased region" description="Basic and acidic residues" evidence="3">
    <location>
        <begin position="165"/>
        <end position="196"/>
    </location>
</feature>
<dbReference type="InterPro" id="IPR026714">
    <property type="entry name" value="SMAP"/>
</dbReference>
<gene>
    <name evidence="5" type="ORF">POCULU_LOCUS5137</name>
</gene>
<organism evidence="5 6">
    <name type="scientific">Paraglomus occultum</name>
    <dbReference type="NCBI Taxonomy" id="144539"/>
    <lineage>
        <taxon>Eukaryota</taxon>
        <taxon>Fungi</taxon>
        <taxon>Fungi incertae sedis</taxon>
        <taxon>Mucoromycota</taxon>
        <taxon>Glomeromycotina</taxon>
        <taxon>Glomeromycetes</taxon>
        <taxon>Paraglomerales</taxon>
        <taxon>Paraglomeraceae</taxon>
        <taxon>Paraglomus</taxon>
    </lineage>
</organism>
<protein>
    <recommendedName>
        <fullName evidence="2">Small acidic protein</fullName>
    </recommendedName>
</protein>
<dbReference type="Proteomes" id="UP000789572">
    <property type="component" value="Unassembled WGS sequence"/>
</dbReference>
<dbReference type="InterPro" id="IPR028124">
    <property type="entry name" value="SMAP_dom"/>
</dbReference>
<dbReference type="AlphaFoldDB" id="A0A9N9B2I0"/>
<feature type="region of interest" description="Disordered" evidence="3">
    <location>
        <begin position="1"/>
        <end position="217"/>
    </location>
</feature>
<reference evidence="5" key="1">
    <citation type="submission" date="2021-06" db="EMBL/GenBank/DDBJ databases">
        <authorList>
            <person name="Kallberg Y."/>
            <person name="Tangrot J."/>
            <person name="Rosling A."/>
        </authorList>
    </citation>
    <scope>NUCLEOTIDE SEQUENCE</scope>
    <source>
        <strain evidence="5">IA702</strain>
    </source>
</reference>
<feature type="compositionally biased region" description="Polar residues" evidence="3">
    <location>
        <begin position="201"/>
        <end position="217"/>
    </location>
</feature>
<name>A0A9N9B2I0_9GLOM</name>
<dbReference type="EMBL" id="CAJVPJ010000743">
    <property type="protein sequence ID" value="CAG8553385.1"/>
    <property type="molecule type" value="Genomic_DNA"/>
</dbReference>
<evidence type="ECO:0000313" key="6">
    <source>
        <dbReference type="Proteomes" id="UP000789572"/>
    </source>
</evidence>
<feature type="compositionally biased region" description="Basic and acidic residues" evidence="3">
    <location>
        <begin position="96"/>
        <end position="139"/>
    </location>
</feature>
<evidence type="ECO:0000256" key="2">
    <source>
        <dbReference type="ARBA" id="ARBA00016161"/>
    </source>
</evidence>
<proteinExistence type="inferred from homology"/>
<dbReference type="PANTHER" id="PTHR22175">
    <property type="entry name" value="SMALL ACIDIC PROTEIN-RELATED"/>
    <property type="match status" value="1"/>
</dbReference>
<keyword evidence="6" id="KW-1185">Reference proteome</keyword>
<comment type="similarity">
    <text evidence="1">Belongs to the SMAP family.</text>
</comment>
<feature type="compositionally biased region" description="Polar residues" evidence="3">
    <location>
        <begin position="86"/>
        <end position="95"/>
    </location>
</feature>
<comment type="caution">
    <text evidence="5">The sequence shown here is derived from an EMBL/GenBank/DDBJ whole genome shotgun (WGS) entry which is preliminary data.</text>
</comment>
<evidence type="ECO:0000256" key="3">
    <source>
        <dbReference type="SAM" id="MobiDB-lite"/>
    </source>
</evidence>
<dbReference type="Pfam" id="PF15477">
    <property type="entry name" value="SMAP"/>
    <property type="match status" value="1"/>
</dbReference>
<accession>A0A9N9B2I0</accession>
<feature type="compositionally biased region" description="Basic and acidic residues" evidence="3">
    <location>
        <begin position="36"/>
        <end position="75"/>
    </location>
</feature>
<evidence type="ECO:0000313" key="5">
    <source>
        <dbReference type="EMBL" id="CAG8553385.1"/>
    </source>
</evidence>
<evidence type="ECO:0000256" key="1">
    <source>
        <dbReference type="ARBA" id="ARBA00006502"/>
    </source>
</evidence>
<feature type="region of interest" description="Disordered" evidence="3">
    <location>
        <begin position="235"/>
        <end position="255"/>
    </location>
</feature>
<dbReference type="OrthoDB" id="10066125at2759"/>
<feature type="domain" description="Small acidic protein-like" evidence="4">
    <location>
        <begin position="214"/>
        <end position="298"/>
    </location>
</feature>
<sequence>MARAKFSETRATIGSHRKGKKHHKKKSHSNSKKRKHDEEQTQDSKDKIAKRTRHDPNIPEENQEKRKSERRERGQSDQSGSSQSDAKSTLASTDANRGEKKIYKEKEKRKDAAEKSEKGNDKNKSRREIKDFKGIKREELDDEPDKSVVSSEQNKSKDKIKKIKQGSDDRPDRSEQNKSRDKIKKIKQEESDDKPGKTVVSCEQNRSQDTWNDWYSATFNGDDERKDKFLRLMGAKKQAKDTSVESTTSGKKGLYGSLMTSKSAIDSNVSSRVNEDLEKQFMDGLNRRMQAGRNSGLGFE</sequence>
<feature type="compositionally biased region" description="Basic residues" evidence="3">
    <location>
        <begin position="15"/>
        <end position="35"/>
    </location>
</feature>
<evidence type="ECO:0000259" key="4">
    <source>
        <dbReference type="Pfam" id="PF15477"/>
    </source>
</evidence>